<proteinExistence type="predicted"/>
<dbReference type="PATRIC" id="fig|482957.22.peg.5941"/>
<dbReference type="Proteomes" id="UP000002705">
    <property type="component" value="Chromosome 2"/>
</dbReference>
<evidence type="ECO:0000313" key="1">
    <source>
        <dbReference type="EMBL" id="ABB12295.1"/>
    </source>
</evidence>
<gene>
    <name evidence="1" type="ordered locus">Bcep18194_B2184</name>
</gene>
<keyword evidence="2" id="KW-1185">Reference proteome</keyword>
<dbReference type="AlphaFoldDB" id="Q393S1"/>
<accession>Q393S1</accession>
<evidence type="ECO:0000313" key="2">
    <source>
        <dbReference type="Proteomes" id="UP000002705"/>
    </source>
</evidence>
<sequence length="92" mass="10483">MNRECLRMARPGSRIVNLPRATRVVARRRRVCAVHRVGATGPNRIAPESRQRIDAFGIAEHRQSRGSVHRPQQGGRREIVLSVDPLPRWINC</sequence>
<name>Q393S1_BURL3</name>
<reference evidence="1" key="1">
    <citation type="submission" date="2005-10" db="EMBL/GenBank/DDBJ databases">
        <title>Complete sequence of chromosome 2 of Burkholderia sp. 383.</title>
        <authorList>
            <consortium name="US DOE Joint Genome Institute"/>
            <person name="Copeland A."/>
            <person name="Lucas S."/>
            <person name="Lapidus A."/>
            <person name="Barry K."/>
            <person name="Detter J.C."/>
            <person name="Glavina T."/>
            <person name="Hammon N."/>
            <person name="Israni S."/>
            <person name="Pitluck S."/>
            <person name="Chain P."/>
            <person name="Malfatti S."/>
            <person name="Shin M."/>
            <person name="Vergez L."/>
            <person name="Schmutz J."/>
            <person name="Larimer F."/>
            <person name="Land M."/>
            <person name="Kyrpides N."/>
            <person name="Lykidis A."/>
            <person name="Richardson P."/>
        </authorList>
    </citation>
    <scope>NUCLEOTIDE SEQUENCE [LARGE SCALE GENOMIC DNA]</scope>
    <source>
        <strain evidence="1">383</strain>
    </source>
</reference>
<dbReference type="HOGENOM" id="CLU_2407623_0_0_4"/>
<organism evidence="1 2">
    <name type="scientific">Burkholderia lata (strain ATCC 17760 / DSM 23089 / LMG 22485 / NCIMB 9086 / R18194 / 383)</name>
    <dbReference type="NCBI Taxonomy" id="482957"/>
    <lineage>
        <taxon>Bacteria</taxon>
        <taxon>Pseudomonadati</taxon>
        <taxon>Pseudomonadota</taxon>
        <taxon>Betaproteobacteria</taxon>
        <taxon>Burkholderiales</taxon>
        <taxon>Burkholderiaceae</taxon>
        <taxon>Burkholderia</taxon>
        <taxon>Burkholderia cepacia complex</taxon>
    </lineage>
</organism>
<dbReference type="EMBL" id="CP000152">
    <property type="protein sequence ID" value="ABB12295.1"/>
    <property type="molecule type" value="Genomic_DNA"/>
</dbReference>
<dbReference type="KEGG" id="bur:Bcep18194_B2184"/>
<protein>
    <submittedName>
        <fullName evidence="1">Uncharacterized protein</fullName>
    </submittedName>
</protein>